<feature type="transmembrane region" description="Helical" evidence="11">
    <location>
        <begin position="189"/>
        <end position="210"/>
    </location>
</feature>
<dbReference type="EMBL" id="JANEYF010003909">
    <property type="protein sequence ID" value="KAJ8933168.1"/>
    <property type="molecule type" value="Genomic_DNA"/>
</dbReference>
<dbReference type="PROSITE" id="PS50920">
    <property type="entry name" value="SOLCAR"/>
    <property type="match status" value="3"/>
</dbReference>
<dbReference type="Gene3D" id="1.50.40.10">
    <property type="entry name" value="Mitochondrial carrier domain"/>
    <property type="match status" value="1"/>
</dbReference>
<keyword evidence="6 11" id="KW-1133">Transmembrane helix</keyword>
<dbReference type="GO" id="GO:0005347">
    <property type="term" value="F:ATP transmembrane transporter activity"/>
    <property type="evidence" value="ECO:0007669"/>
    <property type="project" value="TreeGrafter"/>
</dbReference>
<keyword evidence="13" id="KW-1185">Reference proteome</keyword>
<comment type="similarity">
    <text evidence="2 10">Belongs to the mitochondrial carrier (TC 2.A.29) family.</text>
</comment>
<evidence type="ECO:0000256" key="6">
    <source>
        <dbReference type="ARBA" id="ARBA00022989"/>
    </source>
</evidence>
<dbReference type="Proteomes" id="UP001162156">
    <property type="component" value="Unassembled WGS sequence"/>
</dbReference>
<evidence type="ECO:0000313" key="13">
    <source>
        <dbReference type="Proteomes" id="UP001162156"/>
    </source>
</evidence>
<dbReference type="AlphaFoldDB" id="A0AAV8X341"/>
<keyword evidence="8" id="KW-0576">Peroxisome</keyword>
<name>A0AAV8X341_9CUCU</name>
<evidence type="ECO:0000313" key="12">
    <source>
        <dbReference type="EMBL" id="KAJ8933168.1"/>
    </source>
</evidence>
<dbReference type="GO" id="GO:0005778">
    <property type="term" value="C:peroxisomal membrane"/>
    <property type="evidence" value="ECO:0007669"/>
    <property type="project" value="UniProtKB-SubCell"/>
</dbReference>
<accession>A0AAV8X341</accession>
<evidence type="ECO:0000256" key="7">
    <source>
        <dbReference type="ARBA" id="ARBA00023136"/>
    </source>
</evidence>
<comment type="caution">
    <text evidence="12">The sequence shown here is derived from an EMBL/GenBank/DDBJ whole genome shotgun (WGS) entry which is preliminary data.</text>
</comment>
<comment type="subcellular location">
    <subcellularLocation>
        <location evidence="1">Peroxisome membrane</location>
        <topology evidence="1">Multi-pass membrane protein</topology>
    </subcellularLocation>
</comment>
<dbReference type="GO" id="GO:0015217">
    <property type="term" value="F:ADP transmembrane transporter activity"/>
    <property type="evidence" value="ECO:0007669"/>
    <property type="project" value="TreeGrafter"/>
</dbReference>
<dbReference type="GO" id="GO:0015228">
    <property type="term" value="F:coenzyme A transmembrane transporter activity"/>
    <property type="evidence" value="ECO:0007669"/>
    <property type="project" value="TreeGrafter"/>
</dbReference>
<dbReference type="InterPro" id="IPR018108">
    <property type="entry name" value="MCP_transmembrane"/>
</dbReference>
<evidence type="ECO:0000256" key="11">
    <source>
        <dbReference type="SAM" id="Phobius"/>
    </source>
</evidence>
<feature type="repeat" description="Solcar" evidence="9">
    <location>
        <begin position="7"/>
        <end position="93"/>
    </location>
</feature>
<evidence type="ECO:0000256" key="4">
    <source>
        <dbReference type="ARBA" id="ARBA00022692"/>
    </source>
</evidence>
<evidence type="ECO:0000256" key="9">
    <source>
        <dbReference type="PROSITE-ProRule" id="PRU00282"/>
    </source>
</evidence>
<keyword evidence="7 9" id="KW-0472">Membrane</keyword>
<dbReference type="SUPFAM" id="SSF103506">
    <property type="entry name" value="Mitochondrial carrier"/>
    <property type="match status" value="1"/>
</dbReference>
<feature type="repeat" description="Solcar" evidence="9">
    <location>
        <begin position="99"/>
        <end position="183"/>
    </location>
</feature>
<dbReference type="GO" id="GO:0044610">
    <property type="term" value="F:FMN transmembrane transporter activity"/>
    <property type="evidence" value="ECO:0007669"/>
    <property type="project" value="TreeGrafter"/>
</dbReference>
<reference evidence="12" key="1">
    <citation type="journal article" date="2023" name="Insect Mol. Biol.">
        <title>Genome sequencing provides insights into the evolution of gene families encoding plant cell wall-degrading enzymes in longhorned beetles.</title>
        <authorList>
            <person name="Shin N.R."/>
            <person name="Okamura Y."/>
            <person name="Kirsch R."/>
            <person name="Pauchet Y."/>
        </authorList>
    </citation>
    <scope>NUCLEOTIDE SEQUENCE</scope>
    <source>
        <strain evidence="12">RBIC_L_NR</strain>
    </source>
</reference>
<sequence length="283" mass="31383">MGSIFNYNSLVHATAGASGSVFAMTCFYPLDNVKFRMQLDDKELLDKSTFQAIVYLIKREGIEALYRGIKPVITTIGVSNFVYFYAFHGFKSLLPKYLESSKTDLLLSIAAGVVNVLFTTPLWVVNSRLKFPEEVLYSGLLDGLFHIASTEGVGALWNSLGPSLILVSNPAIHFTVYESLKRRVTVKSATAFFILGALSKTVATIITYPLQLAQTRQRLTKDPNISTAALLLMILKKNGPGALYQGLESKMLQTVLTAALMFMTYEKIAQTVFRIMLRNSSKH</sequence>
<dbReference type="Pfam" id="PF00153">
    <property type="entry name" value="Mito_carr"/>
    <property type="match status" value="3"/>
</dbReference>
<dbReference type="InterPro" id="IPR023395">
    <property type="entry name" value="MCP_dom_sf"/>
</dbReference>
<feature type="transmembrane region" description="Helical" evidence="11">
    <location>
        <begin position="106"/>
        <end position="125"/>
    </location>
</feature>
<dbReference type="InterPro" id="IPR052217">
    <property type="entry name" value="Mito/Peroxisomal_Carrier"/>
</dbReference>
<feature type="repeat" description="Solcar" evidence="9">
    <location>
        <begin position="187"/>
        <end position="271"/>
    </location>
</feature>
<evidence type="ECO:0000256" key="8">
    <source>
        <dbReference type="ARBA" id="ARBA00023140"/>
    </source>
</evidence>
<dbReference type="PANTHER" id="PTHR45939:SF5">
    <property type="entry name" value="PEROXISOMAL MEMBRANE PROTEIN PMP34"/>
    <property type="match status" value="1"/>
</dbReference>
<evidence type="ECO:0000256" key="10">
    <source>
        <dbReference type="RuleBase" id="RU000488"/>
    </source>
</evidence>
<organism evidence="12 13">
    <name type="scientific">Rhamnusium bicolor</name>
    <dbReference type="NCBI Taxonomy" id="1586634"/>
    <lineage>
        <taxon>Eukaryota</taxon>
        <taxon>Metazoa</taxon>
        <taxon>Ecdysozoa</taxon>
        <taxon>Arthropoda</taxon>
        <taxon>Hexapoda</taxon>
        <taxon>Insecta</taxon>
        <taxon>Pterygota</taxon>
        <taxon>Neoptera</taxon>
        <taxon>Endopterygota</taxon>
        <taxon>Coleoptera</taxon>
        <taxon>Polyphaga</taxon>
        <taxon>Cucujiformia</taxon>
        <taxon>Chrysomeloidea</taxon>
        <taxon>Cerambycidae</taxon>
        <taxon>Lepturinae</taxon>
        <taxon>Rhagiini</taxon>
        <taxon>Rhamnusium</taxon>
    </lineage>
</organism>
<evidence type="ECO:0008006" key="14">
    <source>
        <dbReference type="Google" id="ProtNLM"/>
    </source>
</evidence>
<dbReference type="PANTHER" id="PTHR45939">
    <property type="entry name" value="PEROXISOMAL MEMBRANE PROTEIN PMP34-RELATED"/>
    <property type="match status" value="1"/>
</dbReference>
<keyword evidence="4 9" id="KW-0812">Transmembrane</keyword>
<keyword evidence="5" id="KW-0677">Repeat</keyword>
<keyword evidence="3 10" id="KW-0813">Transport</keyword>
<evidence type="ECO:0000256" key="5">
    <source>
        <dbReference type="ARBA" id="ARBA00022737"/>
    </source>
</evidence>
<feature type="transmembrane region" description="Helical" evidence="11">
    <location>
        <begin position="12"/>
        <end position="30"/>
    </location>
</feature>
<evidence type="ECO:0000256" key="2">
    <source>
        <dbReference type="ARBA" id="ARBA00006375"/>
    </source>
</evidence>
<gene>
    <name evidence="12" type="ORF">NQ314_014175</name>
</gene>
<protein>
    <recommendedName>
        <fullName evidence="14">Peroxisomal membrane protein PMP34</fullName>
    </recommendedName>
</protein>
<feature type="transmembrane region" description="Helical" evidence="11">
    <location>
        <begin position="68"/>
        <end position="86"/>
    </location>
</feature>
<dbReference type="GO" id="GO:0080122">
    <property type="term" value="F:AMP transmembrane transporter activity"/>
    <property type="evidence" value="ECO:0007669"/>
    <property type="project" value="TreeGrafter"/>
</dbReference>
<dbReference type="GO" id="GO:0051724">
    <property type="term" value="F:NAD transmembrane transporter activity"/>
    <property type="evidence" value="ECO:0007669"/>
    <property type="project" value="TreeGrafter"/>
</dbReference>
<proteinExistence type="inferred from homology"/>
<evidence type="ECO:0000256" key="1">
    <source>
        <dbReference type="ARBA" id="ARBA00004585"/>
    </source>
</evidence>
<evidence type="ECO:0000256" key="3">
    <source>
        <dbReference type="ARBA" id="ARBA00022448"/>
    </source>
</evidence>
<dbReference type="GO" id="GO:0015230">
    <property type="term" value="F:FAD transmembrane transporter activity"/>
    <property type="evidence" value="ECO:0007669"/>
    <property type="project" value="TreeGrafter"/>
</dbReference>